<accession>X0ZN17</accession>
<comment type="caution">
    <text evidence="1">The sequence shown here is derived from an EMBL/GenBank/DDBJ whole genome shotgun (WGS) entry which is preliminary data.</text>
</comment>
<dbReference type="EMBL" id="BARS01050565">
    <property type="protein sequence ID" value="GAG49571.1"/>
    <property type="molecule type" value="Genomic_DNA"/>
</dbReference>
<proteinExistence type="predicted"/>
<name>X0ZN17_9ZZZZ</name>
<evidence type="ECO:0000313" key="1">
    <source>
        <dbReference type="EMBL" id="GAG49571.1"/>
    </source>
</evidence>
<reference evidence="1" key="1">
    <citation type="journal article" date="2014" name="Front. Microbiol.">
        <title>High frequency of phylogenetically diverse reductive dehalogenase-homologous genes in deep subseafloor sedimentary metagenomes.</title>
        <authorList>
            <person name="Kawai M."/>
            <person name="Futagami T."/>
            <person name="Toyoda A."/>
            <person name="Takaki Y."/>
            <person name="Nishi S."/>
            <person name="Hori S."/>
            <person name="Arai W."/>
            <person name="Tsubouchi T."/>
            <person name="Morono Y."/>
            <person name="Uchiyama I."/>
            <person name="Ito T."/>
            <person name="Fujiyama A."/>
            <person name="Inagaki F."/>
            <person name="Takami H."/>
        </authorList>
    </citation>
    <scope>NUCLEOTIDE SEQUENCE</scope>
    <source>
        <strain evidence="1">Expedition CK06-06</strain>
    </source>
</reference>
<dbReference type="AlphaFoldDB" id="X0ZN17"/>
<sequence>MPMPEMDERSRKRPLCYDPSCEKFIRFDDIVSGEEKIISVDSLSEDDLKKLVIKRWRVLPKDTTVQTISGPPFSRDDVIRAIEQDEPFGRMTLEAERSYLRDLLNEIQRNLD</sequence>
<organism evidence="1">
    <name type="scientific">marine sediment metagenome</name>
    <dbReference type="NCBI Taxonomy" id="412755"/>
    <lineage>
        <taxon>unclassified sequences</taxon>
        <taxon>metagenomes</taxon>
        <taxon>ecological metagenomes</taxon>
    </lineage>
</organism>
<gene>
    <name evidence="1" type="ORF">S01H1_75464</name>
</gene>
<protein>
    <submittedName>
        <fullName evidence="1">Uncharacterized protein</fullName>
    </submittedName>
</protein>